<dbReference type="EMBL" id="CP144692">
    <property type="protein sequence ID" value="WVY96026.1"/>
    <property type="molecule type" value="Genomic_DNA"/>
</dbReference>
<dbReference type="Proteomes" id="UP001374535">
    <property type="component" value="Chromosome 9"/>
</dbReference>
<sequence length="122" mass="13935">MVPLLECKCRRRTSEASVLDLLQRFFYPFDWKIEHSIVASHGECSLVISQSSSFCTVKGSKPNPCSIPCCVSDLCCIFSPWPLPHTFIRPLLVLDFFFCLEHQVVVISLWWCSGEINHIEGK</sequence>
<keyword evidence="2" id="KW-1185">Reference proteome</keyword>
<reference evidence="1 2" key="1">
    <citation type="journal article" date="2023" name="Life. Sci Alliance">
        <title>Evolutionary insights into 3D genome organization and epigenetic landscape of Vigna mungo.</title>
        <authorList>
            <person name="Junaid A."/>
            <person name="Singh B."/>
            <person name="Bhatia S."/>
        </authorList>
    </citation>
    <scope>NUCLEOTIDE SEQUENCE [LARGE SCALE GENOMIC DNA]</scope>
    <source>
        <strain evidence="1">Urdbean</strain>
    </source>
</reference>
<proteinExistence type="predicted"/>
<organism evidence="1 2">
    <name type="scientific">Vigna mungo</name>
    <name type="common">Black gram</name>
    <name type="synonym">Phaseolus mungo</name>
    <dbReference type="NCBI Taxonomy" id="3915"/>
    <lineage>
        <taxon>Eukaryota</taxon>
        <taxon>Viridiplantae</taxon>
        <taxon>Streptophyta</taxon>
        <taxon>Embryophyta</taxon>
        <taxon>Tracheophyta</taxon>
        <taxon>Spermatophyta</taxon>
        <taxon>Magnoliopsida</taxon>
        <taxon>eudicotyledons</taxon>
        <taxon>Gunneridae</taxon>
        <taxon>Pentapetalae</taxon>
        <taxon>rosids</taxon>
        <taxon>fabids</taxon>
        <taxon>Fabales</taxon>
        <taxon>Fabaceae</taxon>
        <taxon>Papilionoideae</taxon>
        <taxon>50 kb inversion clade</taxon>
        <taxon>NPAAA clade</taxon>
        <taxon>indigoferoid/millettioid clade</taxon>
        <taxon>Phaseoleae</taxon>
        <taxon>Vigna</taxon>
    </lineage>
</organism>
<evidence type="ECO:0000313" key="2">
    <source>
        <dbReference type="Proteomes" id="UP001374535"/>
    </source>
</evidence>
<dbReference type="AlphaFoldDB" id="A0AAQ3RJ49"/>
<gene>
    <name evidence="1" type="ORF">V8G54_028177</name>
</gene>
<protein>
    <submittedName>
        <fullName evidence="1">Uncharacterized protein</fullName>
    </submittedName>
</protein>
<name>A0AAQ3RJ49_VIGMU</name>
<accession>A0AAQ3RJ49</accession>
<evidence type="ECO:0000313" key="1">
    <source>
        <dbReference type="EMBL" id="WVY96026.1"/>
    </source>
</evidence>